<keyword evidence="2 5" id="KW-0378">Hydrolase</keyword>
<comment type="caution">
    <text evidence="10">The sequence shown here is derived from an EMBL/GenBank/DDBJ whole genome shotgun (WGS) entry which is preliminary data.</text>
</comment>
<evidence type="ECO:0000313" key="11">
    <source>
        <dbReference type="Proteomes" id="UP000072660"/>
    </source>
</evidence>
<reference evidence="10 11" key="1">
    <citation type="submission" date="2016-02" db="EMBL/GenBank/DDBJ databases">
        <authorList>
            <person name="Wen L."/>
            <person name="He K."/>
            <person name="Yang H."/>
        </authorList>
    </citation>
    <scope>NUCLEOTIDE SEQUENCE [LARGE SCALE GENOMIC DNA]</scope>
    <source>
        <strain evidence="10 11">CV58</strain>
    </source>
</reference>
<evidence type="ECO:0000256" key="1">
    <source>
        <dbReference type="ARBA" id="ARBA00022723"/>
    </source>
</evidence>
<evidence type="ECO:0000256" key="6">
    <source>
        <dbReference type="NCBIfam" id="TIGR01227"/>
    </source>
</evidence>
<dbReference type="InterPro" id="IPR005923">
    <property type="entry name" value="HutG"/>
</dbReference>
<dbReference type="OrthoDB" id="9789727at2"/>
<feature type="binding site" evidence="7">
    <location>
        <position position="167"/>
    </location>
    <ligand>
        <name>Mn(2+)</name>
        <dbReference type="ChEBI" id="CHEBI:29035"/>
        <label>1</label>
    </ligand>
</feature>
<dbReference type="GO" id="GO:0019557">
    <property type="term" value="P:L-histidine catabolic process to glutamate and formate"/>
    <property type="evidence" value="ECO:0007669"/>
    <property type="project" value="UniProtKB-UniPathway"/>
</dbReference>
<dbReference type="PIRSF" id="PIRSF036979">
    <property type="entry name" value="Arginase"/>
    <property type="match status" value="1"/>
</dbReference>
<feature type="binding site" evidence="5">
    <location>
        <position position="167"/>
    </location>
    <ligand>
        <name>Mn(2+)</name>
        <dbReference type="ChEBI" id="CHEBI:29035"/>
        <label>2</label>
    </ligand>
</feature>
<feature type="binding site" evidence="5 7">
    <location>
        <position position="273"/>
    </location>
    <ligand>
        <name>Mn(2+)</name>
        <dbReference type="ChEBI" id="CHEBI:29035"/>
        <label>1</label>
    </ligand>
</feature>
<evidence type="ECO:0000256" key="3">
    <source>
        <dbReference type="ARBA" id="ARBA00022808"/>
    </source>
</evidence>
<keyword evidence="1 5" id="KW-0479">Metal-binding</keyword>
<evidence type="ECO:0000256" key="7">
    <source>
        <dbReference type="PIRSR" id="PIRSR036979-1"/>
    </source>
</evidence>
<dbReference type="Gene3D" id="3.40.800.10">
    <property type="entry name" value="Ureohydrolase domain"/>
    <property type="match status" value="1"/>
</dbReference>
<feature type="binding site" evidence="5">
    <location>
        <position position="165"/>
    </location>
    <ligand>
        <name>Mn(2+)</name>
        <dbReference type="ChEBI" id="CHEBI:29035"/>
        <label>2</label>
    </ligand>
</feature>
<dbReference type="GO" id="GO:0050415">
    <property type="term" value="F:formimidoylglutamase activity"/>
    <property type="evidence" value="ECO:0007669"/>
    <property type="project" value="UniProtKB-UniRule"/>
</dbReference>
<comment type="function">
    <text evidence="5">Catalyzes the conversion of N-formimidoyl-L-glutamate to L-glutamate and formamide.</text>
</comment>
<dbReference type="RefSeq" id="WP_068393259.1">
    <property type="nucleotide sequence ID" value="NZ_LSZO01000219.1"/>
</dbReference>
<dbReference type="GO" id="GO:0008783">
    <property type="term" value="F:agmatinase activity"/>
    <property type="evidence" value="ECO:0007669"/>
    <property type="project" value="TreeGrafter"/>
</dbReference>
<feature type="binding site" evidence="5 7">
    <location>
        <position position="130"/>
    </location>
    <ligand>
        <name>Mn(2+)</name>
        <dbReference type="ChEBI" id="CHEBI:29035"/>
        <label>1</label>
    </ligand>
</feature>
<dbReference type="Proteomes" id="UP000072660">
    <property type="component" value="Unassembled WGS sequence"/>
</dbReference>
<dbReference type="NCBIfam" id="TIGR01227">
    <property type="entry name" value="hutG"/>
    <property type="match status" value="1"/>
</dbReference>
<keyword evidence="11" id="KW-1185">Reference proteome</keyword>
<evidence type="ECO:0000256" key="9">
    <source>
        <dbReference type="RuleBase" id="RU003684"/>
    </source>
</evidence>
<dbReference type="InterPro" id="IPR020855">
    <property type="entry name" value="Ureohydrolase_Mn_BS"/>
</dbReference>
<dbReference type="Pfam" id="PF00491">
    <property type="entry name" value="Arginase"/>
    <property type="match status" value="1"/>
</dbReference>
<dbReference type="InterPro" id="IPR023696">
    <property type="entry name" value="Ureohydrolase_dom_sf"/>
</dbReference>
<dbReference type="CDD" id="cd09988">
    <property type="entry name" value="Formimidoylglutamase"/>
    <property type="match status" value="1"/>
</dbReference>
<comment type="catalytic activity">
    <reaction evidence="5">
        <text>N-formimidoyl-L-glutamate + H2O = formamide + L-glutamate</text>
        <dbReference type="Rhea" id="RHEA:22492"/>
        <dbReference type="ChEBI" id="CHEBI:15377"/>
        <dbReference type="ChEBI" id="CHEBI:16397"/>
        <dbReference type="ChEBI" id="CHEBI:29985"/>
        <dbReference type="ChEBI" id="CHEBI:58928"/>
        <dbReference type="EC" id="3.5.3.8"/>
    </reaction>
</comment>
<feature type="binding site" evidence="5 7">
    <location>
        <position position="165"/>
    </location>
    <ligand>
        <name>Mn(2+)</name>
        <dbReference type="ChEBI" id="CHEBI:29035"/>
        <label>1</label>
    </ligand>
</feature>
<dbReference type="GO" id="GO:0033389">
    <property type="term" value="P:putrescine biosynthetic process from arginine, via agmatine"/>
    <property type="evidence" value="ECO:0007669"/>
    <property type="project" value="TreeGrafter"/>
</dbReference>
<evidence type="ECO:0000313" key="10">
    <source>
        <dbReference type="EMBL" id="KXU34089.1"/>
    </source>
</evidence>
<comment type="similarity">
    <text evidence="5 8 9">Belongs to the arginase family.</text>
</comment>
<dbReference type="PROSITE" id="PS51409">
    <property type="entry name" value="ARGINASE_2"/>
    <property type="match status" value="1"/>
</dbReference>
<comment type="cofactor">
    <cofactor evidence="5 7">
        <name>Mn(2+)</name>
        <dbReference type="ChEBI" id="CHEBI:29035"/>
    </cofactor>
    <text evidence="5 7">Binds 2 manganese ions per subunit.</text>
</comment>
<organism evidence="10 11">
    <name type="scientific">Ventosimonas gracilis</name>
    <dbReference type="NCBI Taxonomy" id="1680762"/>
    <lineage>
        <taxon>Bacteria</taxon>
        <taxon>Pseudomonadati</taxon>
        <taxon>Pseudomonadota</taxon>
        <taxon>Gammaproteobacteria</taxon>
        <taxon>Pseudomonadales</taxon>
        <taxon>Ventosimonadaceae</taxon>
        <taxon>Ventosimonas</taxon>
    </lineage>
</organism>
<evidence type="ECO:0000256" key="4">
    <source>
        <dbReference type="ARBA" id="ARBA00023211"/>
    </source>
</evidence>
<keyword evidence="4 5" id="KW-0464">Manganese</keyword>
<feature type="binding site" evidence="5">
    <location>
        <position position="273"/>
    </location>
    <ligand>
        <name>Mn(2+)</name>
        <dbReference type="ChEBI" id="CHEBI:29035"/>
        <label>2</label>
    </ligand>
</feature>
<feature type="binding site" evidence="7">
    <location>
        <position position="275"/>
    </location>
    <ligand>
        <name>Mn(2+)</name>
        <dbReference type="ChEBI" id="CHEBI:29035"/>
        <label>1</label>
    </ligand>
</feature>
<dbReference type="SUPFAM" id="SSF52768">
    <property type="entry name" value="Arginase/deacetylase"/>
    <property type="match status" value="1"/>
</dbReference>
<dbReference type="EMBL" id="LSZO01000219">
    <property type="protein sequence ID" value="KXU34089.1"/>
    <property type="molecule type" value="Genomic_DNA"/>
</dbReference>
<dbReference type="GO" id="GO:0030145">
    <property type="term" value="F:manganese ion binding"/>
    <property type="evidence" value="ECO:0007669"/>
    <property type="project" value="UniProtKB-UniRule"/>
</dbReference>
<name>A0A139SHR6_9GAMM</name>
<evidence type="ECO:0000256" key="8">
    <source>
        <dbReference type="PROSITE-ProRule" id="PRU00742"/>
    </source>
</evidence>
<accession>A0A139SHR6</accession>
<proteinExistence type="inferred from homology"/>
<protein>
    <recommendedName>
        <fullName evidence="5 6">Formimidoylglutamase</fullName>
        <ecNumber evidence="5 6">3.5.3.8</ecNumber>
    </recommendedName>
    <alternativeName>
        <fullName evidence="5">Formiminoglutamase</fullName>
    </alternativeName>
    <alternativeName>
        <fullName evidence="5">Formiminoglutamate hydrolase</fullName>
    </alternativeName>
</protein>
<dbReference type="HAMAP" id="MF_00737">
    <property type="entry name" value="Formimidoylglutam"/>
    <property type="match status" value="1"/>
</dbReference>
<dbReference type="GO" id="GO:0019556">
    <property type="term" value="P:L-histidine catabolic process to glutamate and formamide"/>
    <property type="evidence" value="ECO:0007669"/>
    <property type="project" value="UniProtKB-UniRule"/>
</dbReference>
<comment type="pathway">
    <text evidence="5">Amino-acid degradation; L-histidine degradation into L-glutamate; L-glutamate from N-formimidoyl-L-glutamate (hydrolase route): step 1/1.</text>
</comment>
<evidence type="ECO:0000256" key="5">
    <source>
        <dbReference type="HAMAP-Rule" id="MF_00737"/>
    </source>
</evidence>
<dbReference type="PRINTS" id="PR00116">
    <property type="entry name" value="ARGINASE"/>
</dbReference>
<gene>
    <name evidence="5" type="primary">hutG</name>
    <name evidence="10" type="ORF">AXE65_07705</name>
</gene>
<dbReference type="PANTHER" id="PTHR11358">
    <property type="entry name" value="ARGINASE/AGMATINASE"/>
    <property type="match status" value="1"/>
</dbReference>
<evidence type="ECO:0000256" key="2">
    <source>
        <dbReference type="ARBA" id="ARBA00022801"/>
    </source>
</evidence>
<dbReference type="AlphaFoldDB" id="A0A139SHR6"/>
<dbReference type="UniPathway" id="UPA00379">
    <property type="reaction ID" value="UER00552"/>
</dbReference>
<feature type="binding site" evidence="5 7">
    <location>
        <position position="169"/>
    </location>
    <ligand>
        <name>Mn(2+)</name>
        <dbReference type="ChEBI" id="CHEBI:29035"/>
        <label>1</label>
    </ligand>
</feature>
<dbReference type="EC" id="3.5.3.8" evidence="5 6"/>
<keyword evidence="3 5" id="KW-0369">Histidine metabolism</keyword>
<sequence length="343" mass="38454">MSEGKIDKTIWQGRIDPEANSQRWHQKVQPFIENGAKAWQDRAEKGTVLLGFCCDEGVRRNQGRVGAKHAPDAIRKALANLAWHGRKPLYDAGNIYCDDGDLEAAQKQLADKICEPLYDEHFPIILGGGHEVAFASWSGIYWHLHDTTHFKTTESAPNIGIINFDAHFDLRAPEFLHTSGEEQNWILDIPRTKGHSGTPFAQIYHSCYGPIKFQYAALGINRASNTQALFQRAKELNTWVVEDKDINLNTLPAISEQLSQWMQDKRTIYLSFDIDVLPAYQAPGCSAPAALGVELSLLLPLIEQIKHSGKLMLADIAEVNPRFDIDNRTAKVAARIVHLLHSD</sequence>
<dbReference type="PROSITE" id="PS01053">
    <property type="entry name" value="ARGINASE_1"/>
    <property type="match status" value="1"/>
</dbReference>
<dbReference type="InterPro" id="IPR006035">
    <property type="entry name" value="Ureohydrolase"/>
</dbReference>
<dbReference type="PANTHER" id="PTHR11358:SF35">
    <property type="entry name" value="FORMIMIDOYLGLUTAMASE"/>
    <property type="match status" value="1"/>
</dbReference>
<feature type="binding site" evidence="5">
    <location>
        <position position="275"/>
    </location>
    <ligand>
        <name>Mn(2+)</name>
        <dbReference type="ChEBI" id="CHEBI:29035"/>
        <label>2</label>
    </ligand>
</feature>